<dbReference type="Pfam" id="PF14389">
    <property type="entry name" value="Lzipper-MIP1"/>
    <property type="match status" value="1"/>
</dbReference>
<evidence type="ECO:0000256" key="1">
    <source>
        <dbReference type="SAM" id="MobiDB-lite"/>
    </source>
</evidence>
<evidence type="ECO:0008006" key="6">
    <source>
        <dbReference type="Google" id="ProtNLM"/>
    </source>
</evidence>
<evidence type="ECO:0000259" key="3">
    <source>
        <dbReference type="Pfam" id="PF14389"/>
    </source>
</evidence>
<evidence type="ECO:0000313" key="4">
    <source>
        <dbReference type="EMBL" id="KAF8406770.1"/>
    </source>
</evidence>
<sequence>MSSQPLCHSNFSQTVHLESTLPHQSSPRLVLEKELGCRSTTSIPSTATVTPKSAAELVNDIAALEVEVMHMERYLLSLYRTAFEHHLATLPSAVIGKGSRSHFHCKTESPLQDAMTQSCCHKDTDTWKGGTSQHNQTSPPHVSSGSDNQSYVTPPEVTSRRDPKNAGSSLRSLADHLGTSLIDHVPETPDRLAEDIVRCISAIYCKLGNPSLTHIGLSASPTSSLSSSSTFSPQDPFDNWSPWCNEEATLNCQLQVLKEKNEPYAAMIEVLKIHADDDKFNFAATMLQNFRSLVQRLEKVDPEKMKREEKLAFWINIHNALVMHAYLAYGIHGNRMRSTSLILKAAYNVGGHSIDAYAIQSSILGCQSHRSSQWLQTLFSPGKKFKEGSGRHIYALDYPEPLVHFALCSGTYSDPAVRVYTSKNVFQELKLAKEEFIQASVCIHKERKIFLPKILYYFAKDALLNLAGLLDVVHGCVTEAQQKAIQRCIKGRLDKYIEWSSHNTAFRYLIHKELAKERIAV</sequence>
<dbReference type="Proteomes" id="UP000655225">
    <property type="component" value="Unassembled WGS sequence"/>
</dbReference>
<accession>A0A834ZJC8</accession>
<organism evidence="4 5">
    <name type="scientific">Tetracentron sinense</name>
    <name type="common">Spur-leaf</name>
    <dbReference type="NCBI Taxonomy" id="13715"/>
    <lineage>
        <taxon>Eukaryota</taxon>
        <taxon>Viridiplantae</taxon>
        <taxon>Streptophyta</taxon>
        <taxon>Embryophyta</taxon>
        <taxon>Tracheophyta</taxon>
        <taxon>Spermatophyta</taxon>
        <taxon>Magnoliopsida</taxon>
        <taxon>Trochodendrales</taxon>
        <taxon>Trochodendraceae</taxon>
        <taxon>Tetracentron</taxon>
    </lineage>
</organism>
<evidence type="ECO:0000313" key="5">
    <source>
        <dbReference type="Proteomes" id="UP000655225"/>
    </source>
</evidence>
<proteinExistence type="predicted"/>
<feature type="region of interest" description="Disordered" evidence="1">
    <location>
        <begin position="126"/>
        <end position="171"/>
    </location>
</feature>
<dbReference type="OrthoDB" id="418495at2759"/>
<dbReference type="Pfam" id="PF04784">
    <property type="entry name" value="DUF547"/>
    <property type="match status" value="1"/>
</dbReference>
<dbReference type="InterPro" id="IPR006869">
    <property type="entry name" value="DUF547"/>
</dbReference>
<dbReference type="PANTHER" id="PTHR23054:SF15">
    <property type="entry name" value="OS08G0515700 PROTEIN"/>
    <property type="match status" value="1"/>
</dbReference>
<feature type="domain" description="DUF547" evidence="2">
    <location>
        <begin position="303"/>
        <end position="437"/>
    </location>
</feature>
<gene>
    <name evidence="4" type="ORF">HHK36_008862</name>
</gene>
<reference evidence="4 5" key="1">
    <citation type="submission" date="2020-04" db="EMBL/GenBank/DDBJ databases">
        <title>Plant Genome Project.</title>
        <authorList>
            <person name="Zhang R.-G."/>
        </authorList>
    </citation>
    <scope>NUCLEOTIDE SEQUENCE [LARGE SCALE GENOMIC DNA]</scope>
    <source>
        <strain evidence="4">YNK0</strain>
        <tissue evidence="4">Leaf</tissue>
    </source>
</reference>
<name>A0A834ZJC8_TETSI</name>
<keyword evidence="5" id="KW-1185">Reference proteome</keyword>
<dbReference type="InterPro" id="IPR025757">
    <property type="entry name" value="MIP1_Leuzipper"/>
</dbReference>
<dbReference type="EMBL" id="JABCRI010000005">
    <property type="protein sequence ID" value="KAF8406770.1"/>
    <property type="molecule type" value="Genomic_DNA"/>
</dbReference>
<feature type="domain" description="Ternary complex factor MIP1 leucine-zipper" evidence="3">
    <location>
        <begin position="16"/>
        <end position="84"/>
    </location>
</feature>
<dbReference type="AlphaFoldDB" id="A0A834ZJC8"/>
<protein>
    <recommendedName>
        <fullName evidence="6">DUF547 domain-containing protein</fullName>
    </recommendedName>
</protein>
<dbReference type="PANTHER" id="PTHR23054">
    <property type="entry name" value="TERNARY COMPLEX FACTOR MIP1, LEUCINE-ZIPPER-RELATED"/>
    <property type="match status" value="1"/>
</dbReference>
<comment type="caution">
    <text evidence="4">The sequence shown here is derived from an EMBL/GenBank/DDBJ whole genome shotgun (WGS) entry which is preliminary data.</text>
</comment>
<evidence type="ECO:0000259" key="2">
    <source>
        <dbReference type="Pfam" id="PF04784"/>
    </source>
</evidence>
<feature type="compositionally biased region" description="Polar residues" evidence="1">
    <location>
        <begin position="129"/>
        <end position="152"/>
    </location>
</feature>
<dbReference type="OMA" id="KNFEWLP"/>